<evidence type="ECO:0000313" key="8">
    <source>
        <dbReference type="EMBL" id="KVG61859.1"/>
    </source>
</evidence>
<evidence type="ECO:0000256" key="4">
    <source>
        <dbReference type="ARBA" id="ARBA00022801"/>
    </source>
</evidence>
<dbReference type="GO" id="GO:0046872">
    <property type="term" value="F:metal ion binding"/>
    <property type="evidence" value="ECO:0007669"/>
    <property type="project" value="UniProtKB-KW"/>
</dbReference>
<keyword evidence="5" id="KW-0862">Zinc</keyword>
<evidence type="ECO:0000256" key="5">
    <source>
        <dbReference type="ARBA" id="ARBA00022833"/>
    </source>
</evidence>
<dbReference type="EMBL" id="LOXM01000180">
    <property type="protein sequence ID" value="KVG61859.1"/>
    <property type="molecule type" value="Genomic_DNA"/>
</dbReference>
<dbReference type="CDD" id="cd07729">
    <property type="entry name" value="AHL_lactonase_MBL-fold"/>
    <property type="match status" value="1"/>
</dbReference>
<dbReference type="PANTHER" id="PTHR42978">
    <property type="entry name" value="QUORUM-QUENCHING LACTONASE YTNP-RELATED-RELATED"/>
    <property type="match status" value="1"/>
</dbReference>
<evidence type="ECO:0000256" key="6">
    <source>
        <dbReference type="SAM" id="MobiDB-lite"/>
    </source>
</evidence>
<comment type="similarity">
    <text evidence="2">Belongs to the metallo-beta-lactamase superfamily.</text>
</comment>
<dbReference type="InterPro" id="IPR051013">
    <property type="entry name" value="MBL_superfamily_lactonases"/>
</dbReference>
<evidence type="ECO:0000259" key="7">
    <source>
        <dbReference type="SMART" id="SM00849"/>
    </source>
</evidence>
<dbReference type="RefSeq" id="WP_059754895.1">
    <property type="nucleotide sequence ID" value="NZ_CP013416.1"/>
</dbReference>
<feature type="region of interest" description="Disordered" evidence="6">
    <location>
        <begin position="279"/>
        <end position="302"/>
    </location>
</feature>
<sequence>MTRHPDHESAVYEVFALRYATHDDRRSGENYLGEDPHDDVSMPLDFYVWVIRGMGRTVLVDTGFDAPTAARRKRRYLHPPVALLAELGIDAADVDDVIITHMHYDHAGNIRAFPAATLHIQDAEMAYCTGRCMCHEAIRKPFEARDVCAAIERLHAGRVRFADGAHEVAAGIHTHLIGGHTAGLQVVRVRTARGYVVLASDAAHYWDHIRSKRPFPIVFNVARMLDGHAAIEALADGPDHVIPGHDPAVRLRFPHWNGHPDIVALHAPPLHDMHTDAVASRTAASNPATASADVQLETGETQ</sequence>
<dbReference type="OrthoDB" id="5443440at2"/>
<comment type="caution">
    <text evidence="8">The sequence shown here is derived from an EMBL/GenBank/DDBJ whole genome shotgun (WGS) entry which is preliminary data.</text>
</comment>
<dbReference type="SUPFAM" id="SSF56281">
    <property type="entry name" value="Metallo-hydrolase/oxidoreductase"/>
    <property type="match status" value="1"/>
</dbReference>
<dbReference type="SMART" id="SM00849">
    <property type="entry name" value="Lactamase_B"/>
    <property type="match status" value="1"/>
</dbReference>
<dbReference type="GO" id="GO:0016787">
    <property type="term" value="F:hydrolase activity"/>
    <property type="evidence" value="ECO:0007669"/>
    <property type="project" value="UniProtKB-KW"/>
</dbReference>
<evidence type="ECO:0000256" key="1">
    <source>
        <dbReference type="ARBA" id="ARBA00001947"/>
    </source>
</evidence>
<organism evidence="8 9">
    <name type="scientific">Burkholderia ubonensis</name>
    <dbReference type="NCBI Taxonomy" id="101571"/>
    <lineage>
        <taxon>Bacteria</taxon>
        <taxon>Pseudomonadati</taxon>
        <taxon>Pseudomonadota</taxon>
        <taxon>Betaproteobacteria</taxon>
        <taxon>Burkholderiales</taxon>
        <taxon>Burkholderiaceae</taxon>
        <taxon>Burkholderia</taxon>
        <taxon>Burkholderia cepacia complex</taxon>
    </lineage>
</organism>
<dbReference type="AlphaFoldDB" id="A0A103R659"/>
<comment type="cofactor">
    <cofactor evidence="1">
        <name>Zn(2+)</name>
        <dbReference type="ChEBI" id="CHEBI:29105"/>
    </cofactor>
</comment>
<dbReference type="Proteomes" id="UP000064029">
    <property type="component" value="Unassembled WGS sequence"/>
</dbReference>
<evidence type="ECO:0000256" key="3">
    <source>
        <dbReference type="ARBA" id="ARBA00022723"/>
    </source>
</evidence>
<dbReference type="InterPro" id="IPR036866">
    <property type="entry name" value="RibonucZ/Hydroxyglut_hydro"/>
</dbReference>
<dbReference type="PANTHER" id="PTHR42978:SF7">
    <property type="entry name" value="METALLO-HYDROLASE RV2300C-RELATED"/>
    <property type="match status" value="1"/>
</dbReference>
<evidence type="ECO:0000313" key="9">
    <source>
        <dbReference type="Proteomes" id="UP000064029"/>
    </source>
</evidence>
<dbReference type="Pfam" id="PF00753">
    <property type="entry name" value="Lactamase_B"/>
    <property type="match status" value="1"/>
</dbReference>
<feature type="domain" description="Metallo-beta-lactamase" evidence="7">
    <location>
        <begin position="45"/>
        <end position="245"/>
    </location>
</feature>
<keyword evidence="3" id="KW-0479">Metal-binding</keyword>
<evidence type="ECO:0000256" key="2">
    <source>
        <dbReference type="ARBA" id="ARBA00007749"/>
    </source>
</evidence>
<accession>A0A103R659</accession>
<proteinExistence type="inferred from homology"/>
<dbReference type="Gene3D" id="3.60.15.10">
    <property type="entry name" value="Ribonuclease Z/Hydroxyacylglutathione hydrolase-like"/>
    <property type="match status" value="1"/>
</dbReference>
<reference evidence="8 9" key="1">
    <citation type="submission" date="2015-11" db="EMBL/GenBank/DDBJ databases">
        <title>Expanding the genomic diversity of Burkholderia species for the development of highly accurate diagnostics.</title>
        <authorList>
            <person name="Sahl J."/>
            <person name="Keim P."/>
            <person name="Wagner D."/>
        </authorList>
    </citation>
    <scope>NUCLEOTIDE SEQUENCE [LARGE SCALE GENOMIC DNA]</scope>
    <source>
        <strain evidence="8 9">MSMB2036</strain>
    </source>
</reference>
<gene>
    <name evidence="8" type="ORF">WJ33_30680</name>
</gene>
<name>A0A103R659_9BURK</name>
<dbReference type="InterPro" id="IPR001279">
    <property type="entry name" value="Metallo-B-lactamas"/>
</dbReference>
<keyword evidence="4 8" id="KW-0378">Hydrolase</keyword>
<protein>
    <submittedName>
        <fullName evidence="8">MBL fold metallo-hydrolase</fullName>
    </submittedName>
</protein>